<dbReference type="EMBL" id="CP017904">
    <property type="protein sequence ID" value="ARP21903.1"/>
    <property type="molecule type" value="Genomic_DNA"/>
</dbReference>
<proteinExistence type="predicted"/>
<gene>
    <name evidence="1" type="ORF">K05K4_52010</name>
</gene>
<keyword evidence="1" id="KW-0614">Plasmid</keyword>
<sequence length="758" mass="83630">MNKSFPLIICAIVLTGCLPETKVTDKNETKPTPDPTPAAFEVIPYFDYGAVVGGQVYLDLDNDNIAEEDEFYGSTDKNGVFTSSSFSEAVERYPVASVMVKLVKDVTLVKSEVAGDYYIDESKWLSYDLKQLGVSTKSSSVSNTPIHVNALTTWVQALMNSSEEPKTLSEATSLLNDTLKYAEDVQFDEPDYDEYHLKSYINGLEVGAVKSNEFCCVTISIPAFEIVGSKITWSYDEIYERGGEPDPYEPPVFEYDADGDMVIHIPSDPSNPTDPDTGSYDGYYPADGQFALGEGIIASGKTATFQLGNRDNSSSDYGFSVVNGNLAVAYTRKQDGIPSVSELAIDFLGNSVAEEKHHYFKSAGSVRYCNESERAGGQCTTYTQFPGRTRNVLAFNSWGDESIVSFDGPTRGFYSYKNNTWSNWSDTNKVTIWKECVTGREGPVCTPHDSYYNYVDTLFDNAAYGPSGFVNYLKYGTTVDDRLTFRNAIRYQAGSDIRVGSEGDFEMLGGMPVNVMSTFRMRGDTGQYLFGWFNERDDSVRGIAIKKDGVWNALGDNDYDKINSLYSAQYLKPKASITSIEGDVQNFFVGAIELDPQFDRNLNVTGWTLNLRKYETSFGMWSTSWIKFPAEEQIKSMDVTAFNDGSVLGAFCSAEGKMSLLRWSSSLSVPGIGVLEQHDSDEVCEELYFLEASPMSGGKEGIVLVNGPTIYGVSSDGGYIKLVEDNPISGNLKFFSSDEGWVLTGSNKTILLIANDPT</sequence>
<geneLocation type="plasmid" evidence="1">
    <name>pL289</name>
</geneLocation>
<protein>
    <recommendedName>
        <fullName evidence="2">Lipoprotein</fullName>
    </recommendedName>
</protein>
<reference evidence="1" key="1">
    <citation type="submission" date="2016-10" db="EMBL/GenBank/DDBJ databases">
        <title>The High Quality Genome of Vibrio alginolyticus K01M1.</title>
        <authorList>
            <person name="Wendling C."/>
            <person name="Chibani C.M."/>
            <person name="Hertel R."/>
            <person name="Sproer C."/>
            <person name="Bunk B."/>
            <person name="Overmann J."/>
            <person name="Roth O."/>
            <person name="Liesegang H."/>
        </authorList>
    </citation>
    <scope>NUCLEOTIDE SEQUENCE</scope>
    <source>
        <strain evidence="1">K05K4</strain>
        <plasmid evidence="1">pL289</plasmid>
    </source>
</reference>
<dbReference type="PROSITE" id="PS51257">
    <property type="entry name" value="PROKAR_LIPOPROTEIN"/>
    <property type="match status" value="1"/>
</dbReference>
<evidence type="ECO:0008006" key="2">
    <source>
        <dbReference type="Google" id="ProtNLM"/>
    </source>
</evidence>
<evidence type="ECO:0000313" key="1">
    <source>
        <dbReference type="EMBL" id="ARP21903.1"/>
    </source>
</evidence>
<dbReference type="RefSeq" id="WP_025767557.1">
    <property type="nucleotide sequence ID" value="NZ_CP017893.1"/>
</dbReference>
<name>A0A1W6U1H5_VIBAL</name>
<accession>A0A1W6U1H5</accession>
<dbReference type="AlphaFoldDB" id="A0A1W6U1H5"/>
<organism evidence="1">
    <name type="scientific">Vibrio alginolyticus</name>
    <dbReference type="NCBI Taxonomy" id="663"/>
    <lineage>
        <taxon>Bacteria</taxon>
        <taxon>Pseudomonadati</taxon>
        <taxon>Pseudomonadota</taxon>
        <taxon>Gammaproteobacteria</taxon>
        <taxon>Vibrionales</taxon>
        <taxon>Vibrionaceae</taxon>
        <taxon>Vibrio</taxon>
    </lineage>
</organism>